<keyword evidence="1" id="KW-0732">Signal</keyword>
<feature type="signal peptide" evidence="1">
    <location>
        <begin position="1"/>
        <end position="22"/>
    </location>
</feature>
<feature type="chain" id="PRO_5008266469" description="Asl1-like glycosyl hydrolase catalytic domain-containing protein" evidence="1">
    <location>
        <begin position="23"/>
        <end position="441"/>
    </location>
</feature>
<dbReference type="AlphaFoldDB" id="A0A194VGS4"/>
<evidence type="ECO:0000313" key="3">
    <source>
        <dbReference type="EMBL" id="KUI63217.1"/>
    </source>
</evidence>
<dbReference type="Proteomes" id="UP000078576">
    <property type="component" value="Unassembled WGS sequence"/>
</dbReference>
<dbReference type="STRING" id="694573.A0A194VGS4"/>
<reference evidence="4" key="1">
    <citation type="submission" date="2014-12" db="EMBL/GenBank/DDBJ databases">
        <title>Genome Sequence of Valsa Canker Pathogens Uncovers a Specific Adaption of Colonization on Woody Bark.</title>
        <authorList>
            <person name="Yin Z."/>
            <person name="Liu H."/>
            <person name="Gao X."/>
            <person name="Li Z."/>
            <person name="Song N."/>
            <person name="Ke X."/>
            <person name="Dai Q."/>
            <person name="Wu Y."/>
            <person name="Sun Y."/>
            <person name="Xu J.-R."/>
            <person name="Kang Z.K."/>
            <person name="Wang L."/>
            <person name="Huang L."/>
        </authorList>
    </citation>
    <scope>NUCLEOTIDE SEQUENCE [LARGE SCALE GENOMIC DNA]</scope>
    <source>
        <strain evidence="4">SXYL134</strain>
    </source>
</reference>
<organism evidence="3 4">
    <name type="scientific">Cytospora mali</name>
    <name type="common">Apple Valsa canker fungus</name>
    <name type="synonym">Valsa mali</name>
    <dbReference type="NCBI Taxonomy" id="578113"/>
    <lineage>
        <taxon>Eukaryota</taxon>
        <taxon>Fungi</taxon>
        <taxon>Dikarya</taxon>
        <taxon>Ascomycota</taxon>
        <taxon>Pezizomycotina</taxon>
        <taxon>Sordariomycetes</taxon>
        <taxon>Sordariomycetidae</taxon>
        <taxon>Diaporthales</taxon>
        <taxon>Cytosporaceae</taxon>
        <taxon>Cytospora</taxon>
    </lineage>
</organism>
<dbReference type="GO" id="GO:0071966">
    <property type="term" value="P:fungal-type cell wall polysaccharide metabolic process"/>
    <property type="evidence" value="ECO:0007669"/>
    <property type="project" value="TreeGrafter"/>
</dbReference>
<name>A0A194VGS4_CYTMA</name>
<dbReference type="InterPro" id="IPR017853">
    <property type="entry name" value="GH"/>
</dbReference>
<dbReference type="SUPFAM" id="SSF51445">
    <property type="entry name" value="(Trans)glycosidases"/>
    <property type="match status" value="1"/>
</dbReference>
<evidence type="ECO:0000313" key="4">
    <source>
        <dbReference type="Proteomes" id="UP000078576"/>
    </source>
</evidence>
<dbReference type="Pfam" id="PF11790">
    <property type="entry name" value="Glyco_hydro_cc"/>
    <property type="match status" value="1"/>
</dbReference>
<dbReference type="OrthoDB" id="43654at2759"/>
<keyword evidence="4" id="KW-1185">Reference proteome</keyword>
<dbReference type="InterPro" id="IPR053183">
    <property type="entry name" value="ASL1"/>
</dbReference>
<dbReference type="PANTHER" id="PTHR34154:SF10">
    <property type="entry name" value="ASL1-LIKE GLYCOSYL HYDROLASE CATALYTIC DOMAIN-CONTAINING PROTEIN"/>
    <property type="match status" value="1"/>
</dbReference>
<feature type="domain" description="Asl1-like glycosyl hydrolase catalytic" evidence="2">
    <location>
        <begin position="206"/>
        <end position="435"/>
    </location>
</feature>
<protein>
    <recommendedName>
        <fullName evidence="2">Asl1-like glycosyl hydrolase catalytic domain-containing protein</fullName>
    </recommendedName>
</protein>
<dbReference type="GO" id="GO:0009277">
    <property type="term" value="C:fungal-type cell wall"/>
    <property type="evidence" value="ECO:0007669"/>
    <property type="project" value="TreeGrafter"/>
</dbReference>
<dbReference type="Gene3D" id="3.20.20.80">
    <property type="entry name" value="Glycosidases"/>
    <property type="match status" value="1"/>
</dbReference>
<dbReference type="PANTHER" id="PTHR34154">
    <property type="entry name" value="ALKALI-SENSITIVE LINKAGE PROTEIN 1"/>
    <property type="match status" value="1"/>
</dbReference>
<gene>
    <name evidence="3" type="ORF">VP1G_10353</name>
</gene>
<evidence type="ECO:0000259" key="2">
    <source>
        <dbReference type="Pfam" id="PF11790"/>
    </source>
</evidence>
<evidence type="ECO:0000256" key="1">
    <source>
        <dbReference type="SAM" id="SignalP"/>
    </source>
</evidence>
<accession>A0A194VGS4</accession>
<dbReference type="InterPro" id="IPR024655">
    <property type="entry name" value="Asl1_glyco_hydro_catalytic"/>
</dbReference>
<sequence length="441" mass="45392">MFTKACLAVLATVALTSNGVLAANHGHAQRHHHENKRDIVYESTETVTDTTWVTVTVDPNSEPATTAPVVAAASTTSSSIVVPSVVPSVSASSIPTTSSTSSIVIPTTTAIPSVSPTTLLTSTSTSAAPVASSASSYSSVAPIVSVPVVSIAAFSSPASSSAVTPTTSSTTLVASTSSAAAASSSAVVPNRAADVSTSSSSTNKRGAAYNTASLISPLIGSGSHIGWAYNWGQVDDGLSSVDSSLEFVPMLWSTREDFISTWESNAQTAISNGAKNFLSFNEPDNAGQANMDPATAASAFIQYMNPYAGSVSLGSPAITNSGTDGEGVSWLKEWVSSCGGSCAYSFCAAHWYSPADSSDFLNFVSDVYEACGNKPVWITEFAPTGADDSTISSFLEEVQDALDNDSTYSFVERYAYFYVADGYLVDGSSASSYGNTFAYGS</sequence>
<dbReference type="EMBL" id="KN714873">
    <property type="protein sequence ID" value="KUI63217.1"/>
    <property type="molecule type" value="Genomic_DNA"/>
</dbReference>
<proteinExistence type="predicted"/>